<dbReference type="Pfam" id="PF03473">
    <property type="entry name" value="MOSC"/>
    <property type="match status" value="1"/>
</dbReference>
<dbReference type="InterPro" id="IPR005302">
    <property type="entry name" value="MoCF_Sase_C"/>
</dbReference>
<organism evidence="2 3">
    <name type="scientific">Tianweitania aestuarii</name>
    <dbReference type="NCBI Taxonomy" id="2814886"/>
    <lineage>
        <taxon>Bacteria</taxon>
        <taxon>Pseudomonadati</taxon>
        <taxon>Pseudomonadota</taxon>
        <taxon>Alphaproteobacteria</taxon>
        <taxon>Hyphomicrobiales</taxon>
        <taxon>Phyllobacteriaceae</taxon>
        <taxon>Tianweitania</taxon>
    </lineage>
</organism>
<dbReference type="PANTHER" id="PTHR36930:SF1">
    <property type="entry name" value="MOSC DOMAIN-CONTAINING PROTEIN"/>
    <property type="match status" value="1"/>
</dbReference>
<evidence type="ECO:0000313" key="3">
    <source>
        <dbReference type="Proteomes" id="UP001297272"/>
    </source>
</evidence>
<keyword evidence="3" id="KW-1185">Reference proteome</keyword>
<reference evidence="2 3" key="1">
    <citation type="submission" date="2021-03" db="EMBL/GenBank/DDBJ databases">
        <title>Tianweitania aestuarii sp. nov., isolated from a tidal flat.</title>
        <authorList>
            <person name="Park S."/>
            <person name="Yoon J.-H."/>
        </authorList>
    </citation>
    <scope>NUCLEOTIDE SEQUENCE [LARGE SCALE GENOMIC DNA]</scope>
    <source>
        <strain evidence="2 3">BSSL-BM11</strain>
    </source>
</reference>
<evidence type="ECO:0000259" key="1">
    <source>
        <dbReference type="PROSITE" id="PS51340"/>
    </source>
</evidence>
<dbReference type="PROSITE" id="PS51340">
    <property type="entry name" value="MOSC"/>
    <property type="match status" value="1"/>
</dbReference>
<gene>
    <name evidence="2" type="ORF">JYU29_09625</name>
</gene>
<sequence>MHDLFPRTLDDIKIQPGRTIYGQVAGLFAAPERTFVTQAVDRLDLTFEGITGDFHQGITRRSGGREPWYARGTEMRNERQLSIVAPDEMSEIAQGMGLPEVRCEWIGANILMEGVPHLSMLPAGTLMFFRYGVTLKVDSQNQPCKLAGRSVGEQAGMADVHGASLLFPKIAKRRRGLVAWVEKPGTISAGETVSLRLPEQWVY</sequence>
<dbReference type="Gene3D" id="2.40.33.20">
    <property type="entry name" value="PK beta-barrel domain-like"/>
    <property type="match status" value="1"/>
</dbReference>
<accession>A0ABS5RV68</accession>
<dbReference type="SUPFAM" id="SSF50800">
    <property type="entry name" value="PK beta-barrel domain-like"/>
    <property type="match status" value="1"/>
</dbReference>
<evidence type="ECO:0000313" key="2">
    <source>
        <dbReference type="EMBL" id="MBS9720943.1"/>
    </source>
</evidence>
<protein>
    <submittedName>
        <fullName evidence="2">Molybdenum cofactor sulfurase</fullName>
    </submittedName>
</protein>
<dbReference type="InterPro" id="IPR011037">
    <property type="entry name" value="Pyrv_Knase-like_insert_dom_sf"/>
</dbReference>
<dbReference type="InterPro" id="IPR052716">
    <property type="entry name" value="MOSC_domain"/>
</dbReference>
<dbReference type="PANTHER" id="PTHR36930">
    <property type="entry name" value="METAL-SULFUR CLUSTER BIOSYNTHESIS PROTEINS YUAD-RELATED"/>
    <property type="match status" value="1"/>
</dbReference>
<dbReference type="RefSeq" id="WP_213984588.1">
    <property type="nucleotide sequence ID" value="NZ_JAFMNX010000002.1"/>
</dbReference>
<proteinExistence type="predicted"/>
<dbReference type="Proteomes" id="UP001297272">
    <property type="component" value="Unassembled WGS sequence"/>
</dbReference>
<feature type="domain" description="MOSC" evidence="1">
    <location>
        <begin position="37"/>
        <end position="196"/>
    </location>
</feature>
<name>A0ABS5RV68_9HYPH</name>
<dbReference type="EMBL" id="JAFMNX010000002">
    <property type="protein sequence ID" value="MBS9720943.1"/>
    <property type="molecule type" value="Genomic_DNA"/>
</dbReference>
<comment type="caution">
    <text evidence="2">The sequence shown here is derived from an EMBL/GenBank/DDBJ whole genome shotgun (WGS) entry which is preliminary data.</text>
</comment>